<evidence type="ECO:0000256" key="7">
    <source>
        <dbReference type="ARBA" id="ARBA00024867"/>
    </source>
</evidence>
<evidence type="ECO:0000256" key="9">
    <source>
        <dbReference type="PROSITE-ProRule" id="PRU00169"/>
    </source>
</evidence>
<gene>
    <name evidence="15" type="ORF">AAIG11_11580</name>
</gene>
<dbReference type="RefSeq" id="WP_343186436.1">
    <property type="nucleotide sequence ID" value="NZ_JBCITM010000012.1"/>
</dbReference>
<dbReference type="Pfam" id="PF00072">
    <property type="entry name" value="Response_reg"/>
    <property type="match status" value="2"/>
</dbReference>
<evidence type="ECO:0000256" key="5">
    <source>
        <dbReference type="ARBA" id="ARBA00022777"/>
    </source>
</evidence>
<name>A0ABU9VVD7_9CLOT</name>
<dbReference type="InterPro" id="IPR000014">
    <property type="entry name" value="PAS"/>
</dbReference>
<protein>
    <recommendedName>
        <fullName evidence="3">Stage 0 sporulation protein A homolog</fullName>
        <ecNumber evidence="2">2.7.13.3</ecNumber>
    </recommendedName>
</protein>
<dbReference type="InterPro" id="IPR036890">
    <property type="entry name" value="HATPase_C_sf"/>
</dbReference>
<dbReference type="InterPro" id="IPR013656">
    <property type="entry name" value="PAS_4"/>
</dbReference>
<dbReference type="PRINTS" id="PR00344">
    <property type="entry name" value="BCTRLSENSOR"/>
</dbReference>
<dbReference type="EMBL" id="JBCITM010000012">
    <property type="protein sequence ID" value="MEN1761121.1"/>
    <property type="molecule type" value="Genomic_DNA"/>
</dbReference>
<keyword evidence="6" id="KW-0902">Two-component regulatory system</keyword>
<dbReference type="SMART" id="SM00387">
    <property type="entry name" value="HATPase_c"/>
    <property type="match status" value="1"/>
</dbReference>
<evidence type="ECO:0000259" key="14">
    <source>
        <dbReference type="PROSITE" id="PS50894"/>
    </source>
</evidence>
<dbReference type="PROSITE" id="PS50113">
    <property type="entry name" value="PAC"/>
    <property type="match status" value="1"/>
</dbReference>
<keyword evidence="4 9" id="KW-0597">Phosphoprotein</keyword>
<dbReference type="Gene3D" id="3.30.565.10">
    <property type="entry name" value="Histidine kinase-like ATPase, C-terminal domain"/>
    <property type="match status" value="1"/>
</dbReference>
<feature type="domain" description="Response regulatory" evidence="12">
    <location>
        <begin position="751"/>
        <end position="867"/>
    </location>
</feature>
<dbReference type="SMART" id="SM00448">
    <property type="entry name" value="REC"/>
    <property type="match status" value="2"/>
</dbReference>
<dbReference type="SUPFAM" id="SSF52172">
    <property type="entry name" value="CheY-like"/>
    <property type="match status" value="2"/>
</dbReference>
<dbReference type="InterPro" id="IPR036641">
    <property type="entry name" value="HPT_dom_sf"/>
</dbReference>
<dbReference type="InterPro" id="IPR000700">
    <property type="entry name" value="PAS-assoc_C"/>
</dbReference>
<evidence type="ECO:0000313" key="15">
    <source>
        <dbReference type="EMBL" id="MEN1761121.1"/>
    </source>
</evidence>
<dbReference type="InterPro" id="IPR035965">
    <property type="entry name" value="PAS-like_dom_sf"/>
</dbReference>
<comment type="function">
    <text evidence="7">May play the central regulatory role in sporulation. It may be an element of the effector pathway responsible for the activation of sporulation genes in response to nutritional stress. Spo0A may act in concert with spo0H (a sigma factor) to control the expression of some genes that are critical to the sporulation process.</text>
</comment>
<proteinExistence type="predicted"/>
<dbReference type="Pfam" id="PF01627">
    <property type="entry name" value="Hpt"/>
    <property type="match status" value="1"/>
</dbReference>
<dbReference type="SUPFAM" id="SSF55874">
    <property type="entry name" value="ATPase domain of HSP90 chaperone/DNA topoisomerase II/histidine kinase"/>
    <property type="match status" value="1"/>
</dbReference>
<feature type="modified residue" description="4-aspartylphosphate" evidence="9">
    <location>
        <position position="656"/>
    </location>
</feature>
<dbReference type="PANTHER" id="PTHR45339:SF5">
    <property type="entry name" value="HISTIDINE KINASE"/>
    <property type="match status" value="1"/>
</dbReference>
<evidence type="ECO:0000256" key="10">
    <source>
        <dbReference type="SAM" id="Coils"/>
    </source>
</evidence>
<feature type="domain" description="Response regulatory" evidence="12">
    <location>
        <begin position="602"/>
        <end position="723"/>
    </location>
</feature>
<dbReference type="EC" id="2.7.13.3" evidence="2"/>
<dbReference type="PANTHER" id="PTHR45339">
    <property type="entry name" value="HYBRID SIGNAL TRANSDUCTION HISTIDINE KINASE J"/>
    <property type="match status" value="1"/>
</dbReference>
<dbReference type="PROSITE" id="PS50110">
    <property type="entry name" value="RESPONSE_REGULATORY"/>
    <property type="match status" value="2"/>
</dbReference>
<feature type="coiled-coil region" evidence="10">
    <location>
        <begin position="322"/>
        <end position="356"/>
    </location>
</feature>
<evidence type="ECO:0000259" key="13">
    <source>
        <dbReference type="PROSITE" id="PS50113"/>
    </source>
</evidence>
<dbReference type="Gene3D" id="3.30.450.20">
    <property type="entry name" value="PAS domain"/>
    <property type="match status" value="2"/>
</dbReference>
<evidence type="ECO:0000259" key="12">
    <source>
        <dbReference type="PROSITE" id="PS50110"/>
    </source>
</evidence>
<dbReference type="CDD" id="cd16922">
    <property type="entry name" value="HATPase_EvgS-ArcB-TorS-like"/>
    <property type="match status" value="1"/>
</dbReference>
<keyword evidence="16" id="KW-1185">Reference proteome</keyword>
<organism evidence="15 16">
    <name type="scientific">Anoxynatronum sibiricum</name>
    <dbReference type="NCBI Taxonomy" id="210623"/>
    <lineage>
        <taxon>Bacteria</taxon>
        <taxon>Bacillati</taxon>
        <taxon>Bacillota</taxon>
        <taxon>Clostridia</taxon>
        <taxon>Eubacteriales</taxon>
        <taxon>Clostridiaceae</taxon>
        <taxon>Anoxynatronum</taxon>
    </lineage>
</organism>
<keyword evidence="5" id="KW-0418">Kinase</keyword>
<dbReference type="SMART" id="SM00091">
    <property type="entry name" value="PAS"/>
    <property type="match status" value="3"/>
</dbReference>
<evidence type="ECO:0000259" key="11">
    <source>
        <dbReference type="PROSITE" id="PS50109"/>
    </source>
</evidence>
<keyword evidence="10" id="KW-0175">Coiled coil</keyword>
<dbReference type="SUPFAM" id="SSF47384">
    <property type="entry name" value="Homodimeric domain of signal transducing histidine kinase"/>
    <property type="match status" value="1"/>
</dbReference>
<dbReference type="InterPro" id="IPR001789">
    <property type="entry name" value="Sig_transdc_resp-reg_receiver"/>
</dbReference>
<dbReference type="SMART" id="SM00388">
    <property type="entry name" value="HisKA"/>
    <property type="match status" value="1"/>
</dbReference>
<feature type="domain" description="PAC" evidence="13">
    <location>
        <begin position="278"/>
        <end position="331"/>
    </location>
</feature>
<feature type="modified residue" description="Phosphohistidine" evidence="8">
    <location>
        <position position="942"/>
    </location>
</feature>
<evidence type="ECO:0000256" key="8">
    <source>
        <dbReference type="PROSITE-ProRule" id="PRU00110"/>
    </source>
</evidence>
<dbReference type="SUPFAM" id="SSF47226">
    <property type="entry name" value="Histidine-containing phosphotransfer domain, HPT domain"/>
    <property type="match status" value="1"/>
</dbReference>
<evidence type="ECO:0000313" key="16">
    <source>
        <dbReference type="Proteomes" id="UP001407405"/>
    </source>
</evidence>
<dbReference type="InterPro" id="IPR005467">
    <property type="entry name" value="His_kinase_dom"/>
</dbReference>
<dbReference type="NCBIfam" id="TIGR00229">
    <property type="entry name" value="sensory_box"/>
    <property type="match status" value="1"/>
</dbReference>
<dbReference type="CDD" id="cd00130">
    <property type="entry name" value="PAS"/>
    <property type="match status" value="1"/>
</dbReference>
<dbReference type="InterPro" id="IPR036097">
    <property type="entry name" value="HisK_dim/P_sf"/>
</dbReference>
<dbReference type="CDD" id="cd17546">
    <property type="entry name" value="REC_hyHK_CKI1_RcsC-like"/>
    <property type="match status" value="1"/>
</dbReference>
<feature type="domain" description="HPt" evidence="14">
    <location>
        <begin position="903"/>
        <end position="994"/>
    </location>
</feature>
<evidence type="ECO:0000256" key="4">
    <source>
        <dbReference type="ARBA" id="ARBA00022553"/>
    </source>
</evidence>
<dbReference type="InterPro" id="IPR003594">
    <property type="entry name" value="HATPase_dom"/>
</dbReference>
<accession>A0ABU9VVD7</accession>
<dbReference type="Pfam" id="PF00512">
    <property type="entry name" value="HisKA"/>
    <property type="match status" value="1"/>
</dbReference>
<dbReference type="SUPFAM" id="SSF55785">
    <property type="entry name" value="PYP-like sensor domain (PAS domain)"/>
    <property type="match status" value="2"/>
</dbReference>
<dbReference type="Pfam" id="PF08448">
    <property type="entry name" value="PAS_4"/>
    <property type="match status" value="1"/>
</dbReference>
<feature type="modified residue" description="4-aspartylphosphate" evidence="9">
    <location>
        <position position="800"/>
    </location>
</feature>
<evidence type="ECO:0000256" key="1">
    <source>
        <dbReference type="ARBA" id="ARBA00000085"/>
    </source>
</evidence>
<reference evidence="15 16" key="1">
    <citation type="submission" date="2024-04" db="EMBL/GenBank/DDBJ databases">
        <title>Genome sequencing and metabolic network reconstruction of aminoacids and betaine degradation by Anoxynatronum sibiricum.</title>
        <authorList>
            <person name="Detkova E.N."/>
            <person name="Boltjanskaja Y.V."/>
            <person name="Mardanov A.V."/>
            <person name="Kevbrin V."/>
        </authorList>
    </citation>
    <scope>NUCLEOTIDE SEQUENCE [LARGE SCALE GENOMIC DNA]</scope>
    <source>
        <strain evidence="15 16">Z-7981</strain>
    </source>
</reference>
<dbReference type="PROSITE" id="PS50894">
    <property type="entry name" value="HPT"/>
    <property type="match status" value="1"/>
</dbReference>
<evidence type="ECO:0000256" key="3">
    <source>
        <dbReference type="ARBA" id="ARBA00018672"/>
    </source>
</evidence>
<sequence length="994" mass="112125">MGKETTTTLYQKIRKILESHLPAGELTVQVVEKLVDEVSTYHQELEHQNQQLVKQEDSLRKLIDECIEDAHTFQNLFEEAPVAYMVLNETFEIKQINSQGRMLVELPDQPLKGQQFLRLLTQESQNELEHYLREVEDGQEPSPIFVKMQTKTGRRWIRLEAVKTKIHHEEQWRLALFDDTEEVENKEKLKQTLHQYQHQMKLLAALVEHSDSIAVVKDLNLRVMATNTAFAQIAGYEKPEDLLGKTDAEIFGISPNIEPIRSYMEDEQQVQQLNPGEYLIKEELVFTNSGEKKTVLTKKFPIYDETGKLQGTGNISLDITDRKQLEEDLAQYTSILEQNNEALKLAANKAEAATQAKSQFLANMSHEIRTPMNGILGFLQLLEETQLSRQQIQYIAYIKTSTETLLTLINDILDFSKIESGKMELENIPFDLRSAVEDAVMGQAHRGQSKGLEMNLQLHPGLPHQVKGDPTRFRQILTNLISNAVKFTEKGHVTIACHEIEKAENYSTVEIAITDTGIGIPQEALETLFQTFTQVDASTTREYGGSGLGLAITRDLVKLMGGNISVNSTLGQGSTFIVTLPLPMDDTPVQTLTDHQVLKGKHIHIVDDVALNREILRSYLEEAGCQVTESTRGVDVIDRLIKQARRNEPVHAVVMDQQMPGMSGDDLAAALKVISDTKEIPLCLVTSAGQYGKASHATKMGFDAYLTKPMRRRDLLDTIASLVIKDTQLDEAVPLITRHTLREAHHRQKIRVLVAEDHAVNRDLMVQLLRNRGMRCDVVQNGQEALQACQQEIYDLILMDVQMPVMDGLEATRQIRNLKLAQQPKIVAMTAHAMKEDEVRCLKAGMDAYMSKPINIEQVNSLLQEGIVHYDDRLKQDLTETEGIQISMRTEMLKQMVQQIGFDEETAESLLTKAVEDWHKLIDDTAAAAEQGRFEEATKSMHKLIGSAANLRAKALAQLAIKAEVQTAAEDKESLRKTLAKIQTMLQQIESDKN</sequence>
<dbReference type="PROSITE" id="PS50109">
    <property type="entry name" value="HIS_KIN"/>
    <property type="match status" value="1"/>
</dbReference>
<dbReference type="Gene3D" id="1.10.287.130">
    <property type="match status" value="1"/>
</dbReference>
<dbReference type="Gene3D" id="1.20.120.160">
    <property type="entry name" value="HPT domain"/>
    <property type="match status" value="1"/>
</dbReference>
<dbReference type="InterPro" id="IPR004358">
    <property type="entry name" value="Sig_transdc_His_kin-like_C"/>
</dbReference>
<dbReference type="InterPro" id="IPR003661">
    <property type="entry name" value="HisK_dim/P_dom"/>
</dbReference>
<dbReference type="Proteomes" id="UP001407405">
    <property type="component" value="Unassembled WGS sequence"/>
</dbReference>
<evidence type="ECO:0000256" key="2">
    <source>
        <dbReference type="ARBA" id="ARBA00012438"/>
    </source>
</evidence>
<comment type="caution">
    <text evidence="15">The sequence shown here is derived from an EMBL/GenBank/DDBJ whole genome shotgun (WGS) entry which is preliminary data.</text>
</comment>
<dbReference type="InterPro" id="IPR011006">
    <property type="entry name" value="CheY-like_superfamily"/>
</dbReference>
<dbReference type="CDD" id="cd00082">
    <property type="entry name" value="HisKA"/>
    <property type="match status" value="1"/>
</dbReference>
<evidence type="ECO:0000256" key="6">
    <source>
        <dbReference type="ARBA" id="ARBA00023012"/>
    </source>
</evidence>
<comment type="catalytic activity">
    <reaction evidence="1">
        <text>ATP + protein L-histidine = ADP + protein N-phospho-L-histidine.</text>
        <dbReference type="EC" id="2.7.13.3"/>
    </reaction>
</comment>
<dbReference type="Gene3D" id="3.40.50.2300">
    <property type="match status" value="2"/>
</dbReference>
<dbReference type="InterPro" id="IPR008207">
    <property type="entry name" value="Sig_transdc_His_kin_Hpt_dom"/>
</dbReference>
<keyword evidence="5" id="KW-0808">Transferase</keyword>
<feature type="coiled-coil region" evidence="10">
    <location>
        <begin position="31"/>
        <end position="65"/>
    </location>
</feature>
<dbReference type="Pfam" id="PF02518">
    <property type="entry name" value="HATPase_c"/>
    <property type="match status" value="1"/>
</dbReference>
<feature type="domain" description="Histidine kinase" evidence="11">
    <location>
        <begin position="363"/>
        <end position="584"/>
    </location>
</feature>